<dbReference type="PANTHER" id="PTHR30105">
    <property type="entry name" value="UNCHARACTERIZED YIBQ-RELATED"/>
    <property type="match status" value="1"/>
</dbReference>
<sequence>MASRKNRSRKANRRSPKAAATWRDRVTWRYRGLLQWVADHRWHSVAAGLLLLFAGSIPLGYWLGTKLDSVDRDRVVRETLSEMKQEGGSQPPAKYARIEDIPGLPQYTEAEPGQIRATVEDKPRGAPKPAPQLAALAPGELPPWRRYAVPFRDLNSRPLITIVIDDVGLDRPRSKRAWELPGPITLSFLPYAKDLREQAKTARAHGNELMLHMPMEPTGHADPGPNALLVSLNDGDIRQRVVADLDSFDGYVGVNNHMGSRFTAYRPGMEIVLRIFKTRGLLFLDSRTTAQTVGESLAQELGVPSINRNVFLDDDESLGAVKRKLAETEEVARRQGFAVAIGHPHENTLQALAEWLPGVSAKGFALAPLTAALRKRNGWD</sequence>
<keyword evidence="1" id="KW-1133">Transmembrane helix</keyword>
<evidence type="ECO:0000313" key="3">
    <source>
        <dbReference type="Proteomes" id="UP000190092"/>
    </source>
</evidence>
<dbReference type="CDD" id="cd10936">
    <property type="entry name" value="CE4_DAC2"/>
    <property type="match status" value="1"/>
</dbReference>
<dbReference type="EMBL" id="FUWJ01000001">
    <property type="protein sequence ID" value="SJZ47732.1"/>
    <property type="molecule type" value="Genomic_DNA"/>
</dbReference>
<name>A0A1T4KZ51_9HYPH</name>
<dbReference type="AlphaFoldDB" id="A0A1T4KZ51"/>
<dbReference type="InterPro" id="IPR006837">
    <property type="entry name" value="Divergent_DAC"/>
</dbReference>
<gene>
    <name evidence="2" type="ORF">SAMN02745126_01255</name>
</gene>
<reference evidence="3" key="1">
    <citation type="submission" date="2017-02" db="EMBL/GenBank/DDBJ databases">
        <authorList>
            <person name="Varghese N."/>
            <person name="Submissions S."/>
        </authorList>
    </citation>
    <scope>NUCLEOTIDE SEQUENCE [LARGE SCALE GENOMIC DNA]</scope>
    <source>
        <strain evidence="3">ATCC 27094</strain>
    </source>
</reference>
<dbReference type="OrthoDB" id="9784811at2"/>
<proteinExistence type="predicted"/>
<keyword evidence="1" id="KW-0472">Membrane</keyword>
<dbReference type="STRING" id="225324.SAMN02745126_01255"/>
<organism evidence="2 3">
    <name type="scientific">Enhydrobacter aerosaccus</name>
    <dbReference type="NCBI Taxonomy" id="225324"/>
    <lineage>
        <taxon>Bacteria</taxon>
        <taxon>Pseudomonadati</taxon>
        <taxon>Pseudomonadota</taxon>
        <taxon>Alphaproteobacteria</taxon>
        <taxon>Hyphomicrobiales</taxon>
        <taxon>Enhydrobacter</taxon>
    </lineage>
</organism>
<keyword evidence="1" id="KW-0812">Transmembrane</keyword>
<keyword evidence="3" id="KW-1185">Reference proteome</keyword>
<dbReference type="Gene3D" id="3.20.20.370">
    <property type="entry name" value="Glycoside hydrolase/deacetylase"/>
    <property type="match status" value="1"/>
</dbReference>
<dbReference type="Pfam" id="PF04748">
    <property type="entry name" value="Polysacc_deac_2"/>
    <property type="match status" value="1"/>
</dbReference>
<dbReference type="PANTHER" id="PTHR30105:SF2">
    <property type="entry name" value="DIVERGENT POLYSACCHARIDE DEACETYLASE SUPERFAMILY"/>
    <property type="match status" value="1"/>
</dbReference>
<evidence type="ECO:0000313" key="2">
    <source>
        <dbReference type="EMBL" id="SJZ47732.1"/>
    </source>
</evidence>
<dbReference type="GO" id="GO:0005975">
    <property type="term" value="P:carbohydrate metabolic process"/>
    <property type="evidence" value="ECO:0007669"/>
    <property type="project" value="InterPro"/>
</dbReference>
<dbReference type="SUPFAM" id="SSF88713">
    <property type="entry name" value="Glycoside hydrolase/deacetylase"/>
    <property type="match status" value="1"/>
</dbReference>
<protein>
    <recommendedName>
        <fullName evidence="4">Divergent polysaccharide deacetylase</fullName>
    </recommendedName>
</protein>
<accession>A0A1T4KZ51</accession>
<dbReference type="Proteomes" id="UP000190092">
    <property type="component" value="Unassembled WGS sequence"/>
</dbReference>
<dbReference type="InterPro" id="IPR011330">
    <property type="entry name" value="Glyco_hydro/deAcase_b/a-brl"/>
</dbReference>
<feature type="transmembrane region" description="Helical" evidence="1">
    <location>
        <begin position="45"/>
        <end position="64"/>
    </location>
</feature>
<evidence type="ECO:0008006" key="4">
    <source>
        <dbReference type="Google" id="ProtNLM"/>
    </source>
</evidence>
<evidence type="ECO:0000256" key="1">
    <source>
        <dbReference type="SAM" id="Phobius"/>
    </source>
</evidence>